<proteinExistence type="predicted"/>
<name>B3E4U9_TRIL1</name>
<reference evidence="4 5" key="1">
    <citation type="submission" date="2008-05" db="EMBL/GenBank/DDBJ databases">
        <title>Complete sequence of chromosome of Geobacter lovleyi SZ.</title>
        <authorList>
            <consortium name="US DOE Joint Genome Institute"/>
            <person name="Lucas S."/>
            <person name="Copeland A."/>
            <person name="Lapidus A."/>
            <person name="Glavina del Rio T."/>
            <person name="Dalin E."/>
            <person name="Tice H."/>
            <person name="Bruce D."/>
            <person name="Goodwin L."/>
            <person name="Pitluck S."/>
            <person name="Chertkov O."/>
            <person name="Meincke L."/>
            <person name="Brettin T."/>
            <person name="Detter J.C."/>
            <person name="Han C."/>
            <person name="Tapia R."/>
            <person name="Kuske C.R."/>
            <person name="Schmutz J."/>
            <person name="Larimer F."/>
            <person name="Land M."/>
            <person name="Hauser L."/>
            <person name="Kyrpides N."/>
            <person name="Mikhailova N."/>
            <person name="Sung Y."/>
            <person name="Fletcher K.E."/>
            <person name="Ritalahti K.M."/>
            <person name="Loeffler F.E."/>
            <person name="Richardson P."/>
        </authorList>
    </citation>
    <scope>NUCLEOTIDE SEQUENCE [LARGE SCALE GENOMIC DNA]</scope>
    <source>
        <strain evidence="5">ATCC BAA-1151 / DSM 17278 / SZ</strain>
    </source>
</reference>
<dbReference type="Gene3D" id="1.10.150.130">
    <property type="match status" value="1"/>
</dbReference>
<dbReference type="Pfam" id="PF12167">
    <property type="entry name" value="Arm-DNA-bind_2"/>
    <property type="match status" value="1"/>
</dbReference>
<dbReference type="KEGG" id="glo:Glov_2319"/>
<dbReference type="eggNOG" id="COG0582">
    <property type="taxonomic scope" value="Bacteria"/>
</dbReference>
<dbReference type="HOGENOM" id="CLU_628157_0_0_7"/>
<keyword evidence="2" id="KW-0233">DNA recombination</keyword>
<accession>B3E4U9</accession>
<keyword evidence="1" id="KW-0238">DNA-binding</keyword>
<dbReference type="Proteomes" id="UP000002420">
    <property type="component" value="Chromosome"/>
</dbReference>
<dbReference type="GO" id="GO:0003677">
    <property type="term" value="F:DNA binding"/>
    <property type="evidence" value="ECO:0007669"/>
    <property type="project" value="UniProtKB-KW"/>
</dbReference>
<dbReference type="AlphaFoldDB" id="B3E4U9"/>
<dbReference type="InterPro" id="IPR022000">
    <property type="entry name" value="Min27-like_integrase_DNA_bind"/>
</dbReference>
<evidence type="ECO:0000256" key="1">
    <source>
        <dbReference type="ARBA" id="ARBA00023125"/>
    </source>
</evidence>
<dbReference type="GO" id="GO:0006310">
    <property type="term" value="P:DNA recombination"/>
    <property type="evidence" value="ECO:0007669"/>
    <property type="project" value="UniProtKB-KW"/>
</dbReference>
<dbReference type="STRING" id="398767.Glov_2319"/>
<gene>
    <name evidence="4" type="ordered locus">Glov_2319</name>
</gene>
<dbReference type="Gene3D" id="1.10.443.10">
    <property type="entry name" value="Intergrase catalytic core"/>
    <property type="match status" value="1"/>
</dbReference>
<sequence length="493" mass="56404">MVSKHPEFGSIREIGNKLYIDCRIYNERVRLASGKKDTPENRHNLVLFLNKIGVALDDQTFRFKEYFPFAKQADIEKFSSIERSLFGLPVIKSSDVTLEEYGRQWFEEEAKTLSTTTKSDYAEMLRSRIYPMIGDLTFGQLTPTLLKVFVRNLKHQGGKNAGKFLSAKRMRNILNLVRRIFTEANADNKWQLSDPFPPAFRRIKKIEAMFDDDGDIRHKPREVWLLSEWQHFIVHVPEHYRPLFEAMRMGMIFSELKGLKKDCIHDAYIDIKRSISRGEEKSKLKTIFRGRKIKLTDRLRVSIMQAVNSSKTEYVFTMDDGATPLNYSTILKKIWGLALKSSGLPHRDMYSLRHTFVGWMVLLGIDSARLKNMVGHSSRSGLTEDTYGEFREGLLEEREAILEHLGRDIMEPEEFKRAFAAIYLQERGVDLTAASGMTPDVIKTLASMLATEIRDDKPQQDQVSQPGCALVALPQSISCGAADGYGAPISDNK</sequence>
<dbReference type="RefSeq" id="WP_012470368.1">
    <property type="nucleotide sequence ID" value="NC_010814.1"/>
</dbReference>
<keyword evidence="5" id="KW-1185">Reference proteome</keyword>
<dbReference type="InterPro" id="IPR011010">
    <property type="entry name" value="DNA_brk_join_enz"/>
</dbReference>
<dbReference type="InterPro" id="IPR013762">
    <property type="entry name" value="Integrase-like_cat_sf"/>
</dbReference>
<dbReference type="SUPFAM" id="SSF56349">
    <property type="entry name" value="DNA breaking-rejoining enzymes"/>
    <property type="match status" value="1"/>
</dbReference>
<dbReference type="EMBL" id="CP001089">
    <property type="protein sequence ID" value="ACD96035.1"/>
    <property type="molecule type" value="Genomic_DNA"/>
</dbReference>
<evidence type="ECO:0000313" key="4">
    <source>
        <dbReference type="EMBL" id="ACD96035.1"/>
    </source>
</evidence>
<evidence type="ECO:0000313" key="5">
    <source>
        <dbReference type="Proteomes" id="UP000002420"/>
    </source>
</evidence>
<organism evidence="4 5">
    <name type="scientific">Trichlorobacter lovleyi (strain ATCC BAA-1151 / DSM 17278 / SZ)</name>
    <name type="common">Geobacter lovleyi</name>
    <dbReference type="NCBI Taxonomy" id="398767"/>
    <lineage>
        <taxon>Bacteria</taxon>
        <taxon>Pseudomonadati</taxon>
        <taxon>Thermodesulfobacteriota</taxon>
        <taxon>Desulfuromonadia</taxon>
        <taxon>Geobacterales</taxon>
        <taxon>Geobacteraceae</taxon>
        <taxon>Trichlorobacter</taxon>
    </lineage>
</organism>
<protein>
    <submittedName>
        <fullName evidence="4">Integrase family protein</fullName>
    </submittedName>
</protein>
<feature type="domain" description="Min27-like integrase DNA-binding" evidence="3">
    <location>
        <begin position="11"/>
        <end position="68"/>
    </location>
</feature>
<evidence type="ECO:0000259" key="3">
    <source>
        <dbReference type="Pfam" id="PF12167"/>
    </source>
</evidence>
<dbReference type="GO" id="GO:0015074">
    <property type="term" value="P:DNA integration"/>
    <property type="evidence" value="ECO:0007669"/>
    <property type="project" value="InterPro"/>
</dbReference>
<dbReference type="InterPro" id="IPR010998">
    <property type="entry name" value="Integrase_recombinase_N"/>
</dbReference>
<dbReference type="OrthoDB" id="5391994at2"/>
<evidence type="ECO:0000256" key="2">
    <source>
        <dbReference type="ARBA" id="ARBA00023172"/>
    </source>
</evidence>